<name>A0ABN5JT64_9PSED</name>
<reference evidence="1 2" key="1">
    <citation type="journal article" date="2018" name="Front. Microbiol.">
        <title>Pseudomonas rhizophila S211, a New Plant Growth-Promoting Rhizobacterium with Potential in Pesticide-Bioremediation.</title>
        <authorList>
            <person name="Hassen W."/>
            <person name="Neifar M."/>
            <person name="Cherif H."/>
            <person name="Najjari A."/>
            <person name="Chouchane H."/>
            <person name="Driouich R.C."/>
            <person name="Salah A."/>
            <person name="Naili F."/>
            <person name="Mosbah A."/>
            <person name="Souissi Y."/>
            <person name="Raddadi N."/>
            <person name="Ouzari H.I."/>
            <person name="Fava F."/>
            <person name="Cherif A."/>
        </authorList>
    </citation>
    <scope>NUCLEOTIDE SEQUENCE [LARGE SCALE GENOMIC DNA]</scope>
    <source>
        <strain evidence="1 2">S211</strain>
    </source>
</reference>
<proteinExistence type="predicted"/>
<evidence type="ECO:0000313" key="1">
    <source>
        <dbReference type="EMBL" id="AVU76346.1"/>
    </source>
</evidence>
<dbReference type="Proteomes" id="UP000241936">
    <property type="component" value="Chromosome"/>
</dbReference>
<gene>
    <name evidence="1" type="ORF">CRX69_14515</name>
</gene>
<dbReference type="EMBL" id="CP024081">
    <property type="protein sequence ID" value="AVU76346.1"/>
    <property type="molecule type" value="Genomic_DNA"/>
</dbReference>
<keyword evidence="2" id="KW-1185">Reference proteome</keyword>
<evidence type="ECO:0000313" key="2">
    <source>
        <dbReference type="Proteomes" id="UP000241936"/>
    </source>
</evidence>
<organism evidence="1 2">
    <name type="scientific">Pseudomonas rhizophila</name>
    <dbReference type="NCBI Taxonomy" id="2045200"/>
    <lineage>
        <taxon>Bacteria</taxon>
        <taxon>Pseudomonadati</taxon>
        <taxon>Pseudomonadota</taxon>
        <taxon>Gammaproteobacteria</taxon>
        <taxon>Pseudomonadales</taxon>
        <taxon>Pseudomonadaceae</taxon>
        <taxon>Pseudomonas</taxon>
    </lineage>
</organism>
<sequence>MGVDLIPSVARMSEAGQERRGQLEKGGQIYFAALKALCFGWFGKKLAAVKFSETRRKTGPAS</sequence>
<protein>
    <submittedName>
        <fullName evidence="1">Uncharacterized protein</fullName>
    </submittedName>
</protein>
<accession>A0ABN5JT64</accession>